<dbReference type="OrthoDB" id="2012588at2759"/>
<dbReference type="AlphaFoldDB" id="A0A1Y1HZ16"/>
<dbReference type="EMBL" id="DF237080">
    <property type="protein sequence ID" value="GAQ82982.1"/>
    <property type="molecule type" value="Genomic_DNA"/>
</dbReference>
<dbReference type="Proteomes" id="UP000054558">
    <property type="component" value="Unassembled WGS sequence"/>
</dbReference>
<protein>
    <submittedName>
        <fullName evidence="2">Heme binding protein</fullName>
    </submittedName>
</protein>
<feature type="chain" id="PRO_5012508061" evidence="1">
    <location>
        <begin position="21"/>
        <end position="369"/>
    </location>
</feature>
<dbReference type="Gene3D" id="2.60.40.1190">
    <property type="match status" value="1"/>
</dbReference>
<dbReference type="GO" id="GO:0020037">
    <property type="term" value="F:heme binding"/>
    <property type="evidence" value="ECO:0007669"/>
    <property type="project" value="InterPro"/>
</dbReference>
<evidence type="ECO:0000313" key="2">
    <source>
        <dbReference type="EMBL" id="GAQ82982.1"/>
    </source>
</evidence>
<dbReference type="PANTHER" id="PTHR36044">
    <property type="entry name" value="HEME BINDING PROTEIN"/>
    <property type="match status" value="1"/>
</dbReference>
<evidence type="ECO:0000256" key="1">
    <source>
        <dbReference type="SAM" id="SignalP"/>
    </source>
</evidence>
<dbReference type="GO" id="GO:0046872">
    <property type="term" value="F:metal ion binding"/>
    <property type="evidence" value="ECO:0007669"/>
    <property type="project" value="UniProtKB-KW"/>
</dbReference>
<keyword evidence="1" id="KW-0732">Signal</keyword>
<dbReference type="PANTHER" id="PTHR36044:SF1">
    <property type="entry name" value="HEME BINDING PROTEIN"/>
    <property type="match status" value="1"/>
</dbReference>
<keyword evidence="3" id="KW-1185">Reference proteome</keyword>
<sequence>MACLLALLLALAAIAATAGAASAPNICVSGSVPPLLQALYAPGLVTVDGNSDDWKSIPGMRVRLRQVVGGGSSYLYGDGEATIKAVHDGRDLFVLMQVTGPYVFSSLQVGLNPAMALMFSIGANATFLDMGGCLQEAGSCTAATCSGHEVDIMQFQPRLDAVPGRLYGTNIRDIAIFSGDDRYGHLTDMYAFNPHCKWADGPIATPDFNIGSHGWGAGGAQNDWLGAWQHTSMGIVGQSPFAWGDQVFGVNGSLGDYVYEFSRPLVTQDRLQQDVQLAIGRVQRFGAAFWYPISGQPWNGYEHFLAHCDWMDLELLPGTGAGAAAVGATGATVLGSVSVVMSLGAVVAAAYAGCLLRRHHGFEGLARLT</sequence>
<gene>
    <name evidence="2" type="ORF">KFL_001310120</name>
</gene>
<reference evidence="2 3" key="1">
    <citation type="journal article" date="2014" name="Nat. Commun.">
        <title>Klebsormidium flaccidum genome reveals primary factors for plant terrestrial adaptation.</title>
        <authorList>
            <person name="Hori K."/>
            <person name="Maruyama F."/>
            <person name="Fujisawa T."/>
            <person name="Togashi T."/>
            <person name="Yamamoto N."/>
            <person name="Seo M."/>
            <person name="Sato S."/>
            <person name="Yamada T."/>
            <person name="Mori H."/>
            <person name="Tajima N."/>
            <person name="Moriyama T."/>
            <person name="Ikeuchi M."/>
            <person name="Watanabe M."/>
            <person name="Wada H."/>
            <person name="Kobayashi K."/>
            <person name="Saito M."/>
            <person name="Masuda T."/>
            <person name="Sasaki-Sekimoto Y."/>
            <person name="Mashiguchi K."/>
            <person name="Awai K."/>
            <person name="Shimojima M."/>
            <person name="Masuda S."/>
            <person name="Iwai M."/>
            <person name="Nobusawa T."/>
            <person name="Narise T."/>
            <person name="Kondo S."/>
            <person name="Saito H."/>
            <person name="Sato R."/>
            <person name="Murakawa M."/>
            <person name="Ihara Y."/>
            <person name="Oshima-Yamada Y."/>
            <person name="Ohtaka K."/>
            <person name="Satoh M."/>
            <person name="Sonobe K."/>
            <person name="Ishii M."/>
            <person name="Ohtani R."/>
            <person name="Kanamori-Sato M."/>
            <person name="Honoki R."/>
            <person name="Miyazaki D."/>
            <person name="Mochizuki H."/>
            <person name="Umetsu J."/>
            <person name="Higashi K."/>
            <person name="Shibata D."/>
            <person name="Kamiya Y."/>
            <person name="Sato N."/>
            <person name="Nakamura Y."/>
            <person name="Tabata S."/>
            <person name="Ida S."/>
            <person name="Kurokawa K."/>
            <person name="Ohta H."/>
        </authorList>
    </citation>
    <scope>NUCLEOTIDE SEQUENCE [LARGE SCALE GENOMIC DNA]</scope>
    <source>
        <strain evidence="2 3">NIES-2285</strain>
    </source>
</reference>
<name>A0A1Y1HZ16_KLENI</name>
<organism evidence="2 3">
    <name type="scientific">Klebsormidium nitens</name>
    <name type="common">Green alga</name>
    <name type="synonym">Ulothrix nitens</name>
    <dbReference type="NCBI Taxonomy" id="105231"/>
    <lineage>
        <taxon>Eukaryota</taxon>
        <taxon>Viridiplantae</taxon>
        <taxon>Streptophyta</taxon>
        <taxon>Klebsormidiophyceae</taxon>
        <taxon>Klebsormidiales</taxon>
        <taxon>Klebsormidiaceae</taxon>
        <taxon>Klebsormidium</taxon>
    </lineage>
</organism>
<dbReference type="OMA" id="DWVPLEI"/>
<feature type="signal peptide" evidence="1">
    <location>
        <begin position="1"/>
        <end position="20"/>
    </location>
</feature>
<evidence type="ECO:0000313" key="3">
    <source>
        <dbReference type="Proteomes" id="UP000054558"/>
    </source>
</evidence>
<accession>A0A1Y1HZ16</accession>
<proteinExistence type="predicted"/>